<dbReference type="EMBL" id="JAIZAY010000011">
    <property type="protein sequence ID" value="KAJ8033592.1"/>
    <property type="molecule type" value="Genomic_DNA"/>
</dbReference>
<keyword evidence="1" id="KW-0245">EGF-like domain</keyword>
<dbReference type="InterPro" id="IPR000742">
    <property type="entry name" value="EGF"/>
</dbReference>
<comment type="caution">
    <text evidence="5">The sequence shown here is derived from an EMBL/GenBank/DDBJ whole genome shotgun (WGS) entry which is preliminary data.</text>
</comment>
<feature type="signal peptide" evidence="2">
    <location>
        <begin position="1"/>
        <end position="23"/>
    </location>
</feature>
<keyword evidence="6" id="KW-1185">Reference proteome</keyword>
<organism evidence="5 6">
    <name type="scientific">Holothuria leucospilota</name>
    <name type="common">Black long sea cucumber</name>
    <name type="synonym">Mertensiothuria leucospilota</name>
    <dbReference type="NCBI Taxonomy" id="206669"/>
    <lineage>
        <taxon>Eukaryota</taxon>
        <taxon>Metazoa</taxon>
        <taxon>Echinodermata</taxon>
        <taxon>Eleutherozoa</taxon>
        <taxon>Echinozoa</taxon>
        <taxon>Holothuroidea</taxon>
        <taxon>Aspidochirotacea</taxon>
        <taxon>Aspidochirotida</taxon>
        <taxon>Holothuriidae</taxon>
        <taxon>Holothuria</taxon>
    </lineage>
</organism>
<dbReference type="PROSITE" id="PS50026">
    <property type="entry name" value="EGF_3"/>
    <property type="match status" value="1"/>
</dbReference>
<accession>A0A9Q1BVN5</accession>
<name>A0A9Q1BVN5_HOLLE</name>
<dbReference type="AlphaFoldDB" id="A0A9Q1BVN5"/>
<protein>
    <submittedName>
        <fullName evidence="5">Angiopoietin-related protein 7</fullName>
    </submittedName>
</protein>
<dbReference type="CDD" id="cd19941">
    <property type="entry name" value="TIL"/>
    <property type="match status" value="1"/>
</dbReference>
<evidence type="ECO:0000313" key="6">
    <source>
        <dbReference type="Proteomes" id="UP001152320"/>
    </source>
</evidence>
<feature type="domain" description="Fibrinogen C-terminal" evidence="4">
    <location>
        <begin position="178"/>
        <end position="333"/>
    </location>
</feature>
<dbReference type="SMART" id="SM00181">
    <property type="entry name" value="EGF"/>
    <property type="match status" value="2"/>
</dbReference>
<gene>
    <name evidence="5" type="ORF">HOLleu_23885</name>
</gene>
<evidence type="ECO:0000259" key="3">
    <source>
        <dbReference type="PROSITE" id="PS50026"/>
    </source>
</evidence>
<dbReference type="GO" id="GO:0005615">
    <property type="term" value="C:extracellular space"/>
    <property type="evidence" value="ECO:0007669"/>
    <property type="project" value="TreeGrafter"/>
</dbReference>
<evidence type="ECO:0000259" key="4">
    <source>
        <dbReference type="PROSITE" id="PS51406"/>
    </source>
</evidence>
<dbReference type="InterPro" id="IPR036056">
    <property type="entry name" value="Fibrinogen-like_C"/>
</dbReference>
<dbReference type="InterPro" id="IPR036084">
    <property type="entry name" value="Ser_inhib-like_sf"/>
</dbReference>
<dbReference type="Pfam" id="PF01826">
    <property type="entry name" value="TIL"/>
    <property type="match status" value="1"/>
</dbReference>
<dbReference type="InterPro" id="IPR002919">
    <property type="entry name" value="TIL_dom"/>
</dbReference>
<dbReference type="Gene3D" id="3.90.215.10">
    <property type="entry name" value="Gamma Fibrinogen, chain A, domain 1"/>
    <property type="match status" value="1"/>
</dbReference>
<evidence type="ECO:0000313" key="5">
    <source>
        <dbReference type="EMBL" id="KAJ8033592.1"/>
    </source>
</evidence>
<reference evidence="5" key="1">
    <citation type="submission" date="2021-10" db="EMBL/GenBank/DDBJ databases">
        <title>Tropical sea cucumber genome reveals ecological adaptation and Cuvierian tubules defense mechanism.</title>
        <authorList>
            <person name="Chen T."/>
        </authorList>
    </citation>
    <scope>NUCLEOTIDE SEQUENCE</scope>
    <source>
        <strain evidence="5">Nanhai2018</strain>
        <tissue evidence="5">Muscle</tissue>
    </source>
</reference>
<dbReference type="SMART" id="SM00186">
    <property type="entry name" value="FBG"/>
    <property type="match status" value="1"/>
</dbReference>
<dbReference type="NCBIfam" id="NF040941">
    <property type="entry name" value="GGGWT_bact"/>
    <property type="match status" value="1"/>
</dbReference>
<evidence type="ECO:0000256" key="1">
    <source>
        <dbReference type="PROSITE-ProRule" id="PRU00076"/>
    </source>
</evidence>
<keyword evidence="2" id="KW-0732">Signal</keyword>
<dbReference type="Gene3D" id="2.10.25.10">
    <property type="entry name" value="Laminin"/>
    <property type="match status" value="2"/>
</dbReference>
<dbReference type="SUPFAM" id="SSF57567">
    <property type="entry name" value="Serine protease inhibitors"/>
    <property type="match status" value="1"/>
</dbReference>
<dbReference type="Pfam" id="PF12714">
    <property type="entry name" value="TILa"/>
    <property type="match status" value="1"/>
</dbReference>
<dbReference type="PANTHER" id="PTHR19143">
    <property type="entry name" value="FIBRINOGEN/TENASCIN/ANGIOPOEITIN"/>
    <property type="match status" value="1"/>
</dbReference>
<feature type="chain" id="PRO_5040504786" evidence="2">
    <location>
        <begin position="24"/>
        <end position="333"/>
    </location>
</feature>
<proteinExistence type="predicted"/>
<dbReference type="InterPro" id="IPR002181">
    <property type="entry name" value="Fibrinogen_a/b/g_C_dom"/>
</dbReference>
<dbReference type="Pfam" id="PF00147">
    <property type="entry name" value="Fibrinogen_C"/>
    <property type="match status" value="1"/>
</dbReference>
<dbReference type="InterPro" id="IPR025615">
    <property type="entry name" value="TILa_dom"/>
</dbReference>
<dbReference type="InterPro" id="IPR014716">
    <property type="entry name" value="Fibrinogen_a/b/g_C_1"/>
</dbReference>
<dbReference type="OrthoDB" id="4405280at2759"/>
<dbReference type="SUPFAM" id="SSF56496">
    <property type="entry name" value="Fibrinogen C-terminal domain-like"/>
    <property type="match status" value="1"/>
</dbReference>
<evidence type="ECO:0000256" key="2">
    <source>
        <dbReference type="SAM" id="SignalP"/>
    </source>
</evidence>
<feature type="domain" description="EGF-like" evidence="3">
    <location>
        <begin position="142"/>
        <end position="181"/>
    </location>
</feature>
<dbReference type="Proteomes" id="UP001152320">
    <property type="component" value="Chromosome 11"/>
</dbReference>
<dbReference type="PROSITE" id="PS51406">
    <property type="entry name" value="FIBRINOGEN_C_2"/>
    <property type="match status" value="1"/>
</dbReference>
<sequence length="333" mass="36932">MDSKRTCSFTMFAFLLCFKLGESKGLCQFAEMFPPKGSESCFQRKKTKTETGDDITKCPKNMVYGNCSCQTSCEDPNGKTNCGVSCKESKTCTCVDGFLKRGNQCIRANECGCYVGDIDSVVPNNGTYVSSDCSMLCTCTNNNLSCKFDYQCSPNASCRIKDSIRQCFCNKGFEGDGETCNALYTDCYDAYQAGARDDGVYTIVPLGWPGTPINVSCDMSNAGGGWTIFQRRVDGITSFTRNWDSYKHGFGSLDEGKDFWLGNEQIFFLTNQKNCKLRIDIMDSKGTPYYAEYSLFRIDDVTTKYKIAYVGHHSGDTDNGMKDLNGTVFSTSD</sequence>
<dbReference type="InterPro" id="IPR050373">
    <property type="entry name" value="Fibrinogen_C-term_domain"/>
</dbReference>
<dbReference type="PROSITE" id="PS01186">
    <property type="entry name" value="EGF_2"/>
    <property type="match status" value="1"/>
</dbReference>
<comment type="caution">
    <text evidence="1">Lacks conserved residue(s) required for the propagation of feature annotation.</text>
</comment>